<keyword evidence="10" id="KW-0411">Iron-sulfur</keyword>
<dbReference type="PROSITE" id="PS00595">
    <property type="entry name" value="AA_TRANSFER_CLASS_5"/>
    <property type="match status" value="1"/>
</dbReference>
<dbReference type="EC" id="2.8.1.7" evidence="4"/>
<keyword evidence="9" id="KW-0408">Iron</keyword>
<dbReference type="GO" id="GO:0031071">
    <property type="term" value="F:cysteine desulfurase activity"/>
    <property type="evidence" value="ECO:0007669"/>
    <property type="project" value="UniProtKB-EC"/>
</dbReference>
<dbReference type="GO" id="GO:0051536">
    <property type="term" value="F:iron-sulfur cluster binding"/>
    <property type="evidence" value="ECO:0007669"/>
    <property type="project" value="UniProtKB-KW"/>
</dbReference>
<sequence length="389" mass="40524">MRIAYFDNNATTPPLPQVVDAMVSRLTDGFGNPSSSYRRGREAREAVETARGSVARLFGCAPSEVVFTSGGTEGDNSAILGLCGVGDHVITTAIEHDAVLNSCRALERLGGEVTRLPVGLSGQVDPDAVRRALRPNTKLISVMTANNETGVLQPVEEIGRLAAMADVWFHTDAVQAAGKVPLSVERFGCDLLCISAHKIHGPQGVGALFVRRGTPLKPLIHGGGQERGHRAGTENLPGIVGLGLAAEAALAGFEDGTVEWIRGWRDRLETAVLQSIDGATVNGGGAPRVGNTTSLSFNNVLAEAVVAALDQLGLSVSAGSACAAGSREPSHVLMAMGLGAVRARSSVRISIGKGNTADDVDYLLAVLPDAIRHLRASSPQRRAPAQDAK</sequence>
<keyword evidence="7" id="KW-0479">Metal-binding</keyword>
<keyword evidence="17" id="KW-1185">Reference proteome</keyword>
<evidence type="ECO:0000256" key="14">
    <source>
        <dbReference type="RuleBase" id="RU004504"/>
    </source>
</evidence>
<evidence type="ECO:0000256" key="2">
    <source>
        <dbReference type="ARBA" id="ARBA00003120"/>
    </source>
</evidence>
<evidence type="ECO:0000256" key="4">
    <source>
        <dbReference type="ARBA" id="ARBA00012239"/>
    </source>
</evidence>
<evidence type="ECO:0000256" key="7">
    <source>
        <dbReference type="ARBA" id="ARBA00022723"/>
    </source>
</evidence>
<reference evidence="17" key="1">
    <citation type="submission" date="2017-12" db="EMBL/GenBank/DDBJ databases">
        <title>Draft genome sequence of Telmatospirillum siberiense 26-4b1T, an acidotolerant peatland alphaproteobacterium potentially involved in sulfur cycling.</title>
        <authorList>
            <person name="Hausmann B."/>
            <person name="Pjevac P."/>
            <person name="Schreck K."/>
            <person name="Herbold C.W."/>
            <person name="Daims H."/>
            <person name="Wagner M."/>
            <person name="Pester M."/>
            <person name="Loy A."/>
        </authorList>
    </citation>
    <scope>NUCLEOTIDE SEQUENCE [LARGE SCALE GENOMIC DNA]</scope>
    <source>
        <strain evidence="17">26-4b1</strain>
    </source>
</reference>
<dbReference type="GO" id="GO:0046872">
    <property type="term" value="F:metal ion binding"/>
    <property type="evidence" value="ECO:0007669"/>
    <property type="project" value="UniProtKB-KW"/>
</dbReference>
<organism evidence="16 17">
    <name type="scientific">Telmatospirillum siberiense</name>
    <dbReference type="NCBI Taxonomy" id="382514"/>
    <lineage>
        <taxon>Bacteria</taxon>
        <taxon>Pseudomonadati</taxon>
        <taxon>Pseudomonadota</taxon>
        <taxon>Alphaproteobacteria</taxon>
        <taxon>Rhodospirillales</taxon>
        <taxon>Rhodospirillaceae</taxon>
        <taxon>Telmatospirillum</taxon>
    </lineage>
</organism>
<comment type="catalytic activity">
    <reaction evidence="13">
        <text>(sulfur carrier)-H + L-cysteine = (sulfur carrier)-SH + L-alanine</text>
        <dbReference type="Rhea" id="RHEA:43892"/>
        <dbReference type="Rhea" id="RHEA-COMP:14737"/>
        <dbReference type="Rhea" id="RHEA-COMP:14739"/>
        <dbReference type="ChEBI" id="CHEBI:29917"/>
        <dbReference type="ChEBI" id="CHEBI:35235"/>
        <dbReference type="ChEBI" id="CHEBI:57972"/>
        <dbReference type="ChEBI" id="CHEBI:64428"/>
        <dbReference type="EC" id="2.8.1.7"/>
    </reaction>
</comment>
<evidence type="ECO:0000256" key="13">
    <source>
        <dbReference type="ARBA" id="ARBA00050776"/>
    </source>
</evidence>
<evidence type="ECO:0000256" key="5">
    <source>
        <dbReference type="ARBA" id="ARBA00013558"/>
    </source>
</evidence>
<comment type="cofactor">
    <cofactor evidence="1 14">
        <name>pyridoxal 5'-phosphate</name>
        <dbReference type="ChEBI" id="CHEBI:597326"/>
    </cofactor>
</comment>
<dbReference type="PIRSF" id="PIRSF005572">
    <property type="entry name" value="NifS"/>
    <property type="match status" value="1"/>
</dbReference>
<dbReference type="RefSeq" id="WP_101250179.1">
    <property type="nucleotide sequence ID" value="NZ_PIUM01000007.1"/>
</dbReference>
<accession>A0A2N3PWZ5</accession>
<dbReference type="InterPro" id="IPR016454">
    <property type="entry name" value="Cysteine_dSase"/>
</dbReference>
<gene>
    <name evidence="16" type="ORF">CWS72_08550</name>
</gene>
<evidence type="ECO:0000259" key="15">
    <source>
        <dbReference type="Pfam" id="PF00266"/>
    </source>
</evidence>
<evidence type="ECO:0000256" key="9">
    <source>
        <dbReference type="ARBA" id="ARBA00023004"/>
    </source>
</evidence>
<keyword evidence="8" id="KW-0663">Pyridoxal phosphate</keyword>
<evidence type="ECO:0000256" key="3">
    <source>
        <dbReference type="ARBA" id="ARBA00006490"/>
    </source>
</evidence>
<evidence type="ECO:0000256" key="10">
    <source>
        <dbReference type="ARBA" id="ARBA00023014"/>
    </source>
</evidence>
<dbReference type="AlphaFoldDB" id="A0A2N3PWZ5"/>
<dbReference type="InterPro" id="IPR015422">
    <property type="entry name" value="PyrdxlP-dep_Trfase_small"/>
</dbReference>
<dbReference type="OrthoDB" id="9808002at2"/>
<dbReference type="Pfam" id="PF00266">
    <property type="entry name" value="Aminotran_5"/>
    <property type="match status" value="1"/>
</dbReference>
<evidence type="ECO:0000256" key="12">
    <source>
        <dbReference type="ARBA" id="ARBA00031911"/>
    </source>
</evidence>
<dbReference type="Proteomes" id="UP000233293">
    <property type="component" value="Unassembled WGS sequence"/>
</dbReference>
<dbReference type="SUPFAM" id="SSF53383">
    <property type="entry name" value="PLP-dependent transferases"/>
    <property type="match status" value="1"/>
</dbReference>
<comment type="caution">
    <text evidence="16">The sequence shown here is derived from an EMBL/GenBank/DDBJ whole genome shotgun (WGS) entry which is preliminary data.</text>
</comment>
<dbReference type="Gene3D" id="3.40.640.10">
    <property type="entry name" value="Type I PLP-dependent aspartate aminotransferase-like (Major domain)"/>
    <property type="match status" value="1"/>
</dbReference>
<keyword evidence="6" id="KW-0808">Transferase</keyword>
<evidence type="ECO:0000313" key="17">
    <source>
        <dbReference type="Proteomes" id="UP000233293"/>
    </source>
</evidence>
<feature type="domain" description="Aminotransferase class V" evidence="15">
    <location>
        <begin position="5"/>
        <end position="363"/>
    </location>
</feature>
<evidence type="ECO:0000313" key="16">
    <source>
        <dbReference type="EMBL" id="PKU24919.1"/>
    </source>
</evidence>
<evidence type="ECO:0000256" key="1">
    <source>
        <dbReference type="ARBA" id="ARBA00001933"/>
    </source>
</evidence>
<name>A0A2N3PWZ5_9PROT</name>
<evidence type="ECO:0000256" key="8">
    <source>
        <dbReference type="ARBA" id="ARBA00022898"/>
    </source>
</evidence>
<comment type="function">
    <text evidence="2">Catalyzes the removal of elemental sulfur atoms from cysteine to produce alanine. Seems to participate in the biosynthesis of the nitrogenase metalloclusters by providing the inorganic sulfur required for the Fe-S core formation.</text>
</comment>
<evidence type="ECO:0000256" key="11">
    <source>
        <dbReference type="ARBA" id="ARBA00023231"/>
    </source>
</evidence>
<dbReference type="InterPro" id="IPR015424">
    <property type="entry name" value="PyrdxlP-dep_Trfase"/>
</dbReference>
<dbReference type="PANTHER" id="PTHR11601">
    <property type="entry name" value="CYSTEINE DESULFURYLASE FAMILY MEMBER"/>
    <property type="match status" value="1"/>
</dbReference>
<dbReference type="PANTHER" id="PTHR11601:SF34">
    <property type="entry name" value="CYSTEINE DESULFURASE"/>
    <property type="match status" value="1"/>
</dbReference>
<dbReference type="InterPro" id="IPR020578">
    <property type="entry name" value="Aminotrans_V_PyrdxlP_BS"/>
</dbReference>
<keyword evidence="11" id="KW-0535">Nitrogen fixation</keyword>
<dbReference type="InterPro" id="IPR015421">
    <property type="entry name" value="PyrdxlP-dep_Trfase_major"/>
</dbReference>
<protein>
    <recommendedName>
        <fullName evidence="5">Cysteine desulfurase</fullName>
        <ecNumber evidence="4">2.8.1.7</ecNumber>
    </recommendedName>
    <alternativeName>
        <fullName evidence="12">Nitrogenase metalloclusters biosynthesis protein NifS</fullName>
    </alternativeName>
</protein>
<dbReference type="EMBL" id="PIUM01000007">
    <property type="protein sequence ID" value="PKU24919.1"/>
    <property type="molecule type" value="Genomic_DNA"/>
</dbReference>
<evidence type="ECO:0000256" key="6">
    <source>
        <dbReference type="ARBA" id="ARBA00022679"/>
    </source>
</evidence>
<proteinExistence type="inferred from homology"/>
<dbReference type="InterPro" id="IPR000192">
    <property type="entry name" value="Aminotrans_V_dom"/>
</dbReference>
<comment type="similarity">
    <text evidence="3">Belongs to the class-V pyridoxal-phosphate-dependent aminotransferase family. NifS/IscS subfamily.</text>
</comment>
<dbReference type="Gene3D" id="1.10.260.50">
    <property type="match status" value="1"/>
</dbReference>
<dbReference type="FunFam" id="3.40.640.10:FF:000084">
    <property type="entry name" value="IscS-like cysteine desulfurase"/>
    <property type="match status" value="1"/>
</dbReference>
<dbReference type="Gene3D" id="3.90.1150.10">
    <property type="entry name" value="Aspartate Aminotransferase, domain 1"/>
    <property type="match status" value="1"/>
</dbReference>